<reference evidence="4" key="1">
    <citation type="submission" date="2022-07" db="EMBL/GenBank/DDBJ databases">
        <title>Evaluation of T. orientalis genome assembly methods using nanopore sequencing and analysis of variation between genomes.</title>
        <authorList>
            <person name="Yam J."/>
            <person name="Micallef M.L."/>
            <person name="Liu M."/>
            <person name="Djordjevic S.P."/>
            <person name="Bogema D.R."/>
            <person name="Jenkins C."/>
        </authorList>
    </citation>
    <scope>NUCLEOTIDE SEQUENCE</scope>
    <source>
        <strain evidence="4">Goon Nure</strain>
    </source>
</reference>
<feature type="compositionally biased region" description="Basic and acidic residues" evidence="1">
    <location>
        <begin position="315"/>
        <end position="329"/>
    </location>
</feature>
<sequence length="914" mass="100323">MSFYDDKRLYPTGVGKPSGYCRRELDLTLLVDESSSISQKDWIKLIHFLKSLIRSINIAPNYAHISLLTFATSTRSLISFLDPASKNEAEAIKIVDMLAKSKPVMGLTYTGQALEHIRKSVLHFGTRKTAPKAIILITDGGSTQPGVTSQASAMLRDEGVTMLVVGVKSAIGYECRSIVGCPAKNVECPAFFMTNWDDIIRKVGNLMTEVCETIPKDAVCRPIWSDWSPCNVKCGPGTKFKKLMDVVTVEEQTVGTNGKPGKTCKEQFVNVEVPQEECMGLCTDEKHIGSPGESQTSNRLTLELHVDSDGGSSGKGDKSEDDQAVRTGDDYENPEYPGDEETGEPGQGVDEVGNQVPEEITNEPETTDEGSGDEESTGDGSADEDTTGDEGSGDEETTGDEGSADEGSADEESTGDEETSEGEGSSEPEGSGDADSSGSEESAGETHDHETSEELSHDGERPVPGEHDAVVGEHHVHGHEEEGSGSDEDYPEEGDYGESDEEARELPGVAQHHKKLQHEPLGGDYTKHESSHEGSKKEESTKKETFSRSGATIAGGIILALLMVGAGGGYAYYKKKPKIPDVESGFGNDGSFGEATATQHSQEGETYSSVILSTHTGPKWNFTHVANENIDALIRELSDLPTSKLKSPKFCHSCPKNGSKSQADTLKRFCLEQQALFLKELILPCIKGLKSLHSPSKSVDRKEHTSTSDKVWDYKVSDEFNRLKCSVLSNVPSGTILMRPINSKCEYISLPVLNSLYRSRPNIIKILYPKHDIRDLNELYRYASFETMFISQLCSNDRLRRLIVTLSLLYGINVGKDVIIDLFLLLIRSKFFWNRTVYSYWSRSLSLPLPLLLVTANNIINEFLKIVSSIDDKLKESLISVEGALLNRDLRNKFKVVYVKDSQGNILVHKNYFD</sequence>
<dbReference type="PANTHER" id="PTHR24020:SF84">
    <property type="entry name" value="VWFA DOMAIN-CONTAINING PROTEIN"/>
    <property type="match status" value="1"/>
</dbReference>
<dbReference type="Pfam" id="PF00092">
    <property type="entry name" value="VWA"/>
    <property type="match status" value="1"/>
</dbReference>
<dbReference type="EMBL" id="CP056072">
    <property type="protein sequence ID" value="UKK02590.2"/>
    <property type="molecule type" value="Genomic_DNA"/>
</dbReference>
<feature type="compositionally biased region" description="Acidic residues" evidence="1">
    <location>
        <begin position="330"/>
        <end position="343"/>
    </location>
</feature>
<feature type="transmembrane region" description="Helical" evidence="2">
    <location>
        <begin position="553"/>
        <end position="573"/>
    </location>
</feature>
<evidence type="ECO:0000259" key="3">
    <source>
        <dbReference type="PROSITE" id="PS50234"/>
    </source>
</evidence>
<feature type="compositionally biased region" description="Acidic residues" evidence="1">
    <location>
        <begin position="483"/>
        <end position="503"/>
    </location>
</feature>
<accession>A0A976QVP1</accession>
<feature type="compositionally biased region" description="Basic and acidic residues" evidence="1">
    <location>
        <begin position="525"/>
        <end position="546"/>
    </location>
</feature>
<keyword evidence="2" id="KW-1133">Transmembrane helix</keyword>
<dbReference type="SUPFAM" id="SSF82895">
    <property type="entry name" value="TSP-1 type 1 repeat"/>
    <property type="match status" value="1"/>
</dbReference>
<dbReference type="InterPro" id="IPR002035">
    <property type="entry name" value="VWF_A"/>
</dbReference>
<feature type="transmembrane region" description="Helical" evidence="2">
    <location>
        <begin position="802"/>
        <end position="827"/>
    </location>
</feature>
<dbReference type="SUPFAM" id="SSF53300">
    <property type="entry name" value="vWA-like"/>
    <property type="match status" value="1"/>
</dbReference>
<name>A0A976QVP1_THEOR</name>
<feature type="compositionally biased region" description="Basic and acidic residues" evidence="1">
    <location>
        <begin position="444"/>
        <end position="482"/>
    </location>
</feature>
<organism evidence="4 5">
    <name type="scientific">Theileria orientalis</name>
    <dbReference type="NCBI Taxonomy" id="68886"/>
    <lineage>
        <taxon>Eukaryota</taxon>
        <taxon>Sar</taxon>
        <taxon>Alveolata</taxon>
        <taxon>Apicomplexa</taxon>
        <taxon>Aconoidasida</taxon>
        <taxon>Piroplasmida</taxon>
        <taxon>Theileriidae</taxon>
        <taxon>Theileria</taxon>
    </lineage>
</organism>
<feature type="region of interest" description="Disordered" evidence="1">
    <location>
        <begin position="305"/>
        <end position="547"/>
    </location>
</feature>
<evidence type="ECO:0000256" key="1">
    <source>
        <dbReference type="SAM" id="MobiDB-lite"/>
    </source>
</evidence>
<feature type="domain" description="VWFA" evidence="3">
    <location>
        <begin position="26"/>
        <end position="210"/>
    </location>
</feature>
<dbReference type="Proteomes" id="UP000244811">
    <property type="component" value="Chromosome 4"/>
</dbReference>
<dbReference type="InterPro" id="IPR036383">
    <property type="entry name" value="TSP1_rpt_sf"/>
</dbReference>
<dbReference type="InterPro" id="IPR050525">
    <property type="entry name" value="ECM_Assembly_Org"/>
</dbReference>
<dbReference type="SMART" id="SM00327">
    <property type="entry name" value="VWA"/>
    <property type="match status" value="1"/>
</dbReference>
<evidence type="ECO:0000313" key="4">
    <source>
        <dbReference type="EMBL" id="UKK02590.2"/>
    </source>
</evidence>
<keyword evidence="2" id="KW-0472">Membrane</keyword>
<dbReference type="PROSITE" id="PS50234">
    <property type="entry name" value="VWFA"/>
    <property type="match status" value="1"/>
</dbReference>
<gene>
    <name evidence="4" type="ORF">MACK_002683</name>
</gene>
<dbReference type="Gene3D" id="3.40.50.410">
    <property type="entry name" value="von Willebrand factor, type A domain"/>
    <property type="match status" value="1"/>
</dbReference>
<feature type="compositionally biased region" description="Acidic residues" evidence="1">
    <location>
        <begin position="360"/>
        <end position="432"/>
    </location>
</feature>
<dbReference type="InterPro" id="IPR036465">
    <property type="entry name" value="vWFA_dom_sf"/>
</dbReference>
<dbReference type="Gene3D" id="2.20.100.10">
    <property type="entry name" value="Thrombospondin type-1 (TSP1) repeat"/>
    <property type="match status" value="1"/>
</dbReference>
<dbReference type="AlphaFoldDB" id="A0A976QVP1"/>
<evidence type="ECO:0000256" key="2">
    <source>
        <dbReference type="SAM" id="Phobius"/>
    </source>
</evidence>
<keyword evidence="2" id="KW-0812">Transmembrane</keyword>
<dbReference type="PANTHER" id="PTHR24020">
    <property type="entry name" value="COLLAGEN ALPHA"/>
    <property type="match status" value="1"/>
</dbReference>
<evidence type="ECO:0000313" key="5">
    <source>
        <dbReference type="Proteomes" id="UP000244811"/>
    </source>
</evidence>
<protein>
    <recommendedName>
        <fullName evidence="3">VWFA domain-containing protein</fullName>
    </recommendedName>
</protein>
<proteinExistence type="predicted"/>